<dbReference type="Proteomes" id="UP001212841">
    <property type="component" value="Unassembled WGS sequence"/>
</dbReference>
<accession>A0AAD5S8S6</accession>
<organism evidence="2 3">
    <name type="scientific">Rhizophlyctis rosea</name>
    <dbReference type="NCBI Taxonomy" id="64517"/>
    <lineage>
        <taxon>Eukaryota</taxon>
        <taxon>Fungi</taxon>
        <taxon>Fungi incertae sedis</taxon>
        <taxon>Chytridiomycota</taxon>
        <taxon>Chytridiomycota incertae sedis</taxon>
        <taxon>Chytridiomycetes</taxon>
        <taxon>Rhizophlyctidales</taxon>
        <taxon>Rhizophlyctidaceae</taxon>
        <taxon>Rhizophlyctis</taxon>
    </lineage>
</organism>
<evidence type="ECO:0000313" key="2">
    <source>
        <dbReference type="EMBL" id="KAJ3047308.1"/>
    </source>
</evidence>
<feature type="region of interest" description="Disordered" evidence="1">
    <location>
        <begin position="26"/>
        <end position="54"/>
    </location>
</feature>
<comment type="caution">
    <text evidence="2">The sequence shown here is derived from an EMBL/GenBank/DDBJ whole genome shotgun (WGS) entry which is preliminary data.</text>
</comment>
<dbReference type="AlphaFoldDB" id="A0AAD5S8S6"/>
<protein>
    <submittedName>
        <fullName evidence="2">Uncharacterized protein</fullName>
    </submittedName>
</protein>
<keyword evidence="3" id="KW-1185">Reference proteome</keyword>
<name>A0AAD5S8S6_9FUNG</name>
<proteinExistence type="predicted"/>
<reference evidence="2" key="1">
    <citation type="submission" date="2020-05" db="EMBL/GenBank/DDBJ databases">
        <title>Phylogenomic resolution of chytrid fungi.</title>
        <authorList>
            <person name="Stajich J.E."/>
            <person name="Amses K."/>
            <person name="Simmons R."/>
            <person name="Seto K."/>
            <person name="Myers J."/>
            <person name="Bonds A."/>
            <person name="Quandt C.A."/>
            <person name="Barry K."/>
            <person name="Liu P."/>
            <person name="Grigoriev I."/>
            <person name="Longcore J.E."/>
            <person name="James T.Y."/>
        </authorList>
    </citation>
    <scope>NUCLEOTIDE SEQUENCE</scope>
    <source>
        <strain evidence="2">JEL0318</strain>
    </source>
</reference>
<dbReference type="EMBL" id="JADGJD010000986">
    <property type="protein sequence ID" value="KAJ3047308.1"/>
    <property type="molecule type" value="Genomic_DNA"/>
</dbReference>
<feature type="compositionally biased region" description="Polar residues" evidence="1">
    <location>
        <begin position="35"/>
        <end position="54"/>
    </location>
</feature>
<gene>
    <name evidence="2" type="ORF">HK097_011650</name>
</gene>
<evidence type="ECO:0000256" key="1">
    <source>
        <dbReference type="SAM" id="MobiDB-lite"/>
    </source>
</evidence>
<evidence type="ECO:0000313" key="3">
    <source>
        <dbReference type="Proteomes" id="UP001212841"/>
    </source>
</evidence>
<sequence length="312" mass="33844">MPISQYHSTTSVSVSISMSMEMSMSVSSSTSSSSPHPTYPQNYPSVSTTPLLQTPSKKRCRDYVVEEDLVAERAKKVASRGNGMEVDEEEKPAVRWRSFTDLSSKELGVARTIAIEKISQTLLLDPVLPDDTGTSVGLLGSTPPTPSPSPGPRALMTPGTYAVAVQETEDAEWDEQSSLPSDVQMGAFSREQGDDPFTFGTSPSPTSTPIRTHYRTAETCILTKGLKIPTIIHTIATFIAQHAHSVLGVFSKHGDPERLHCLGEALRCLDPEHFLGMLRSEDAVELGVLLKERVLACGGLLGAENLEVWRSM</sequence>